<dbReference type="RefSeq" id="XP_018158847.1">
    <property type="nucleotide sequence ID" value="XM_018300997.1"/>
</dbReference>
<proteinExistence type="predicted"/>
<protein>
    <submittedName>
        <fullName evidence="2">Heterokaryon incompatibility protein</fullName>
    </submittedName>
</protein>
<dbReference type="Pfam" id="PF26639">
    <property type="entry name" value="Het-6_barrel"/>
    <property type="match status" value="1"/>
</dbReference>
<dbReference type="EMBL" id="LTAN01000004">
    <property type="protein sequence ID" value="OBR10330.1"/>
    <property type="molecule type" value="Genomic_DNA"/>
</dbReference>
<keyword evidence="3" id="KW-1185">Reference proteome</keyword>
<evidence type="ECO:0000259" key="1">
    <source>
        <dbReference type="Pfam" id="PF06985"/>
    </source>
</evidence>
<comment type="caution">
    <text evidence="2">The sequence shown here is derived from an EMBL/GenBank/DDBJ whole genome shotgun (WGS) entry which is preliminary data.</text>
</comment>
<dbReference type="Proteomes" id="UP000092177">
    <property type="component" value="Chromosome 4"/>
</dbReference>
<dbReference type="Pfam" id="PF06985">
    <property type="entry name" value="HET"/>
    <property type="match status" value="1"/>
</dbReference>
<dbReference type="KEGG" id="chig:CH63R_06022"/>
<organism evidence="2 3">
    <name type="scientific">Colletotrichum higginsianum (strain IMI 349063)</name>
    <name type="common">Crucifer anthracnose fungus</name>
    <dbReference type="NCBI Taxonomy" id="759273"/>
    <lineage>
        <taxon>Eukaryota</taxon>
        <taxon>Fungi</taxon>
        <taxon>Dikarya</taxon>
        <taxon>Ascomycota</taxon>
        <taxon>Pezizomycotina</taxon>
        <taxon>Sordariomycetes</taxon>
        <taxon>Hypocreomycetidae</taxon>
        <taxon>Glomerellales</taxon>
        <taxon>Glomerellaceae</taxon>
        <taxon>Colletotrichum</taxon>
        <taxon>Colletotrichum destructivum species complex</taxon>
    </lineage>
</organism>
<evidence type="ECO:0000313" key="3">
    <source>
        <dbReference type="Proteomes" id="UP000092177"/>
    </source>
</evidence>
<evidence type="ECO:0000313" key="2">
    <source>
        <dbReference type="EMBL" id="OBR10330.1"/>
    </source>
</evidence>
<dbReference type="InterPro" id="IPR052895">
    <property type="entry name" value="HetReg/Transcr_Mod"/>
</dbReference>
<dbReference type="InterPro" id="IPR010730">
    <property type="entry name" value="HET"/>
</dbReference>
<dbReference type="GeneID" id="28865104"/>
<gene>
    <name evidence="2" type="ORF">CH63R_06022</name>
</gene>
<accession>A0A1B7YEH8</accession>
<sequence length="630" mass="69810">MFSYRNLAREAREIRLVRFCVSGNDAINLTLTRASLNDPPPYHALSYVWGDPTPTATVDLDGNPLPIGSNLNGALLRLRQNGVVAWLWVDAICIDQNNHEERSWQAAQMRDIFAQASLVYIWLGADYNNSELVLDTTQRIGPDALDAGILDLWDDWPFRLDTGSENMGDDKALSFLAELLTDEALRCPDLPKAIMDLLGRANWFRSWITQELALPRTGLVMCGSRHVSLDAFDAALSAVYFAKVGRFARQLPEWRDFGAGLGNNVFHIRGLVARRQHRRGRGADLVEFLLADLRIAPDRPFYAATDARDVIFGLLGIAADTAHLRLCPDYSKTVAQVYTTATKAMIERCAHYRLEYCTFPKDTPDLPSWVPDWRRTGLKGVEVYPISHRNCFRSSGDRLQPPVTDTDDPYGRILRRRGCLVDTVSAVLVIEPSSRGTVTLAAALASQDLISRTCMSILEFAEPSLRIGAPEAALWRTLAGGWMGDTRCGSEFDALAPKAFRQEPVPVSSLTGEQLAYIFRNTYPYPLDSKQVTGSELQALVDTFCDRIVGNAASRSGGRALFVTAGGKFGLGPENVMRDDAVTILFGTQVPIILRPSGECFTYLGDAYVDRIMDGEFMTGCPVESDFDIM</sequence>
<dbReference type="VEuPathDB" id="FungiDB:CH63R_06022"/>
<feature type="domain" description="Heterokaryon incompatibility" evidence="1">
    <location>
        <begin position="42"/>
        <end position="211"/>
    </location>
</feature>
<name>A0A1B7YEH8_COLHI</name>
<dbReference type="PANTHER" id="PTHR24148:SF79">
    <property type="entry name" value="HETEROKARYON INCOMPATIBILITY DOMAIN-CONTAINING PROTEIN"/>
    <property type="match status" value="1"/>
</dbReference>
<dbReference type="OrthoDB" id="4845200at2759"/>
<dbReference type="AlphaFoldDB" id="A0A1B7YEH8"/>
<reference evidence="3" key="1">
    <citation type="journal article" date="2017" name="BMC Genomics">
        <title>Gapless genome assembly of Colletotrichum higginsianum reveals chromosome structure and association of transposable elements with secondary metabolite gene clusters.</title>
        <authorList>
            <person name="Dallery J.-F."/>
            <person name="Lapalu N."/>
            <person name="Zampounis A."/>
            <person name="Pigne S."/>
            <person name="Luyten I."/>
            <person name="Amselem J."/>
            <person name="Wittenberg A.H.J."/>
            <person name="Zhou S."/>
            <person name="de Queiroz M.V."/>
            <person name="Robin G.P."/>
            <person name="Auger A."/>
            <person name="Hainaut M."/>
            <person name="Henrissat B."/>
            <person name="Kim K.-T."/>
            <person name="Lee Y.-H."/>
            <person name="Lespinet O."/>
            <person name="Schwartz D.C."/>
            <person name="Thon M.R."/>
            <person name="O'Connell R.J."/>
        </authorList>
    </citation>
    <scope>NUCLEOTIDE SEQUENCE [LARGE SCALE GENOMIC DNA]</scope>
    <source>
        <strain evidence="3">IMI 349063</strain>
    </source>
</reference>
<dbReference type="PANTHER" id="PTHR24148">
    <property type="entry name" value="ANKYRIN REPEAT DOMAIN-CONTAINING PROTEIN 39 HOMOLOG-RELATED"/>
    <property type="match status" value="1"/>
</dbReference>